<feature type="compositionally biased region" description="Basic residues" evidence="1">
    <location>
        <begin position="839"/>
        <end position="848"/>
    </location>
</feature>
<feature type="compositionally biased region" description="Polar residues" evidence="1">
    <location>
        <begin position="334"/>
        <end position="344"/>
    </location>
</feature>
<feature type="compositionally biased region" description="Basic and acidic residues" evidence="1">
    <location>
        <begin position="549"/>
        <end position="558"/>
    </location>
</feature>
<evidence type="ECO:0000313" key="2">
    <source>
        <dbReference type="EMBL" id="GJE90328.1"/>
    </source>
</evidence>
<feature type="region of interest" description="Disordered" evidence="1">
    <location>
        <begin position="1"/>
        <end position="119"/>
    </location>
</feature>
<dbReference type="AlphaFoldDB" id="A0A9P3LDG7"/>
<dbReference type="OrthoDB" id="3364707at2759"/>
<feature type="compositionally biased region" description="Basic and acidic residues" evidence="1">
    <location>
        <begin position="566"/>
        <end position="578"/>
    </location>
</feature>
<feature type="compositionally biased region" description="Basic and acidic residues" evidence="1">
    <location>
        <begin position="397"/>
        <end position="408"/>
    </location>
</feature>
<comment type="caution">
    <text evidence="2">The sequence shown here is derived from an EMBL/GenBank/DDBJ whole genome shotgun (WGS) entry which is preliminary data.</text>
</comment>
<dbReference type="EMBL" id="BPQB01000016">
    <property type="protein sequence ID" value="GJE90328.1"/>
    <property type="molecule type" value="Genomic_DNA"/>
</dbReference>
<feature type="compositionally biased region" description="Low complexity" evidence="1">
    <location>
        <begin position="906"/>
        <end position="916"/>
    </location>
</feature>
<feature type="compositionally biased region" description="Low complexity" evidence="1">
    <location>
        <begin position="148"/>
        <end position="157"/>
    </location>
</feature>
<feature type="compositionally biased region" description="Low complexity" evidence="1">
    <location>
        <begin position="511"/>
        <end position="524"/>
    </location>
</feature>
<accession>A0A9P3LDG7</accession>
<feature type="compositionally biased region" description="Low complexity" evidence="1">
    <location>
        <begin position="70"/>
        <end position="83"/>
    </location>
</feature>
<evidence type="ECO:0000256" key="1">
    <source>
        <dbReference type="SAM" id="MobiDB-lite"/>
    </source>
</evidence>
<feature type="compositionally biased region" description="Basic and acidic residues" evidence="1">
    <location>
        <begin position="496"/>
        <end position="510"/>
    </location>
</feature>
<feature type="compositionally biased region" description="Basic and acidic residues" evidence="1">
    <location>
        <begin position="379"/>
        <end position="388"/>
    </location>
</feature>
<gene>
    <name evidence="2" type="ORF">PsYK624_064580</name>
</gene>
<feature type="compositionally biased region" description="Low complexity" evidence="1">
    <location>
        <begin position="223"/>
        <end position="234"/>
    </location>
</feature>
<feature type="compositionally biased region" description="Basic and acidic residues" evidence="1">
    <location>
        <begin position="200"/>
        <end position="212"/>
    </location>
</feature>
<feature type="compositionally biased region" description="Polar residues" evidence="1">
    <location>
        <begin position="1"/>
        <end position="18"/>
    </location>
</feature>
<feature type="compositionally biased region" description="Polar residues" evidence="1">
    <location>
        <begin position="89"/>
        <end position="104"/>
    </location>
</feature>
<feature type="compositionally biased region" description="Polar residues" evidence="1">
    <location>
        <begin position="305"/>
        <end position="316"/>
    </location>
</feature>
<feature type="compositionally biased region" description="Basic residues" evidence="1">
    <location>
        <begin position="478"/>
        <end position="488"/>
    </location>
</feature>
<feature type="compositionally biased region" description="Low complexity" evidence="1">
    <location>
        <begin position="675"/>
        <end position="699"/>
    </location>
</feature>
<feature type="compositionally biased region" description="Polar residues" evidence="1">
    <location>
        <begin position="164"/>
        <end position="179"/>
    </location>
</feature>
<feature type="compositionally biased region" description="Polar residues" evidence="1">
    <location>
        <begin position="242"/>
        <end position="254"/>
    </location>
</feature>
<feature type="compositionally biased region" description="Polar residues" evidence="1">
    <location>
        <begin position="283"/>
        <end position="295"/>
    </location>
</feature>
<keyword evidence="3" id="KW-1185">Reference proteome</keyword>
<name>A0A9P3LDG7_9APHY</name>
<feature type="compositionally biased region" description="Polar residues" evidence="1">
    <location>
        <begin position="810"/>
        <end position="827"/>
    </location>
</feature>
<feature type="compositionally biased region" description="Basic and acidic residues" evidence="1">
    <location>
        <begin position="628"/>
        <end position="637"/>
    </location>
</feature>
<evidence type="ECO:0000313" key="3">
    <source>
        <dbReference type="Proteomes" id="UP000703269"/>
    </source>
</evidence>
<proteinExistence type="predicted"/>
<feature type="region of interest" description="Disordered" evidence="1">
    <location>
        <begin position="135"/>
        <end position="428"/>
    </location>
</feature>
<feature type="compositionally biased region" description="Polar residues" evidence="1">
    <location>
        <begin position="781"/>
        <end position="792"/>
    </location>
</feature>
<sequence>MSYKPSQPSGERNTSAEPVTSRKRSNTKHSAQPAIHLSLKTSSSALPNPHPHGGIKLDYDFQRATFGKKSASSSSPSTASPSTGRSAGYSPSNYGSLTPVSPLTASPDRMSMFPSPGDVVSSSLPVTLSALSTEASLDLVSPSPSPVSPSRRPSLSPYAHGHHVQSQPALAQSRSNNNLRLAASRIPSDPATRKSSITSVERDAGLHLDMKRLLSKPTAPTHSGSSILSLGSDSEPPRSPRYPTSISRQPSSQRLGVGPSLGERPAPPRRATEDLATVRKSASRASLHTSAQPPKSRNVLRRKTSVTSNPATPTAHSFQQSQPQPTSRTSSKSFSRPTAPSTRRVTSDIAQPVQLNELRRHKSPPVNLTPAGAVAHAYKQQEQRREVLAEISGGDGRMGKIERERSADSRLATPPVEEEGEESGGAYYTVLGGTAGRVVAVGSAEDSSWELGYDSRYSVDDRYRSARASSSGSGVKSLSRKVSGKFKRSGSGAARESGRGPADESSERRPTSSSGSVSRPLGPSMDEYVDVRQQVRSGGSVPSVANGTPERKDRDGKTLRSMRSLIGKDSDTNSKGSDETSPGGKIWKLMKRISTGALRDKYHDATPPPPVPALPDDYKHLTSSRTTFDIRKGRDDASETGVSRFINSRTSMSAVRPSTAPVRSSPRTNTDHGSRPSTGPRHSTTTRSSSPMSSEVASSRYFHKSHSTHSSISSYGEELPPLPSPNVGQHIMNPGELYSKLGGDELHKPRQRSRSRTRSLGGEDAPRPVSDVRPSLPPPRRSNTAGSKNATGDLSSDPPSPLIPSFETAEPTNLFATMSASRHSLPTSEFGVLSDTPQRPRRSSRRKPPPFDLSSQPGPAQGSLPITPRTPRSPNVPSINVDVRSLDRKSIAGSMQSTIHERDTSHSASPSSATASNFRSPLRFREIDSPRVQLSAKEKAAKWDDLLMLSDQAGGTLHLGDTGLMSDNVRFSEYSVSESPP</sequence>
<feature type="compositionally biased region" description="Low complexity" evidence="1">
    <location>
        <begin position="466"/>
        <end position="477"/>
    </location>
</feature>
<reference evidence="2 3" key="1">
    <citation type="submission" date="2021-08" db="EMBL/GenBank/DDBJ databases">
        <title>Draft Genome Sequence of Phanerochaete sordida strain YK-624.</title>
        <authorList>
            <person name="Mori T."/>
            <person name="Dohra H."/>
            <person name="Suzuki T."/>
            <person name="Kawagishi H."/>
            <person name="Hirai H."/>
        </authorList>
    </citation>
    <scope>NUCLEOTIDE SEQUENCE [LARGE SCALE GENOMIC DNA]</scope>
    <source>
        <strain evidence="2 3">YK-624</strain>
    </source>
</reference>
<feature type="compositionally biased region" description="Low complexity" evidence="1">
    <location>
        <begin position="317"/>
        <end position="333"/>
    </location>
</feature>
<dbReference type="Proteomes" id="UP000703269">
    <property type="component" value="Unassembled WGS sequence"/>
</dbReference>
<protein>
    <submittedName>
        <fullName evidence="2">Uncharacterized protein</fullName>
    </submittedName>
</protein>
<organism evidence="2 3">
    <name type="scientific">Phanerochaete sordida</name>
    <dbReference type="NCBI Taxonomy" id="48140"/>
    <lineage>
        <taxon>Eukaryota</taxon>
        <taxon>Fungi</taxon>
        <taxon>Dikarya</taxon>
        <taxon>Basidiomycota</taxon>
        <taxon>Agaricomycotina</taxon>
        <taxon>Agaricomycetes</taxon>
        <taxon>Polyporales</taxon>
        <taxon>Phanerochaetaceae</taxon>
        <taxon>Phanerochaete</taxon>
    </lineage>
</organism>
<feature type="region of interest" description="Disordered" evidence="1">
    <location>
        <begin position="463"/>
        <end position="919"/>
    </location>
</feature>